<keyword evidence="3" id="KW-0812">Transmembrane</keyword>
<evidence type="ECO:0000313" key="4">
    <source>
        <dbReference type="EMBL" id="VAW92336.1"/>
    </source>
</evidence>
<organism evidence="4">
    <name type="scientific">hydrothermal vent metagenome</name>
    <dbReference type="NCBI Taxonomy" id="652676"/>
    <lineage>
        <taxon>unclassified sequences</taxon>
        <taxon>metagenomes</taxon>
        <taxon>ecological metagenomes</taxon>
    </lineage>
</organism>
<dbReference type="Gene3D" id="2.160.20.80">
    <property type="entry name" value="E3 ubiquitin-protein ligase SopA"/>
    <property type="match status" value="1"/>
</dbReference>
<evidence type="ECO:0000256" key="3">
    <source>
        <dbReference type="SAM" id="Phobius"/>
    </source>
</evidence>
<dbReference type="SUPFAM" id="SSF141571">
    <property type="entry name" value="Pentapeptide repeat-like"/>
    <property type="match status" value="1"/>
</dbReference>
<gene>
    <name evidence="4" type="ORF">MNBD_GAMMA21-1232</name>
</gene>
<feature type="region of interest" description="Disordered" evidence="2">
    <location>
        <begin position="79"/>
        <end position="102"/>
    </location>
</feature>
<dbReference type="PANTHER" id="PTHR47485">
    <property type="entry name" value="THYLAKOID LUMENAL 17.4 KDA PROTEIN, CHLOROPLASTIC"/>
    <property type="match status" value="1"/>
</dbReference>
<keyword evidence="1" id="KW-0677">Repeat</keyword>
<feature type="transmembrane region" description="Helical" evidence="3">
    <location>
        <begin position="126"/>
        <end position="146"/>
    </location>
</feature>
<sequence length="289" mass="32231">MAWYIRTQNKVIGPFPAGHIQQSILLGRIALDDQASKDKQDWVKVRSCAELIPDVLRLGRNIENREERIEAAKRWADERRYERRDGEEPDRHGPGRRDIESFTTTEYREHRETVLAQSKVRRDKGILGIILVAVVLVLGVVAAFLFPTPEQEIAQCTSPAAGKVNWQNCQLVGLQSLNSNLDDAVLANANLESANLMGSSIKKADLSYINFRHANLTFVNLSYSRLIGADLRNADLSNVNFKGADLSYANLTGATLSDTDFDGAIMKNMIWINGEICTPESVGRCQTSQ</sequence>
<dbReference type="AlphaFoldDB" id="A0A3B1AI40"/>
<dbReference type="InterPro" id="IPR001646">
    <property type="entry name" value="5peptide_repeat"/>
</dbReference>
<proteinExistence type="predicted"/>
<reference evidence="4" key="1">
    <citation type="submission" date="2018-06" db="EMBL/GenBank/DDBJ databases">
        <authorList>
            <person name="Zhirakovskaya E."/>
        </authorList>
    </citation>
    <scope>NUCLEOTIDE SEQUENCE</scope>
</reference>
<keyword evidence="3" id="KW-1133">Transmembrane helix</keyword>
<dbReference type="PANTHER" id="PTHR47485:SF1">
    <property type="entry name" value="THYLAKOID LUMENAL 17.4 KDA PROTEIN, CHLOROPLASTIC"/>
    <property type="match status" value="1"/>
</dbReference>
<evidence type="ECO:0000256" key="2">
    <source>
        <dbReference type="SAM" id="MobiDB-lite"/>
    </source>
</evidence>
<evidence type="ECO:0000256" key="1">
    <source>
        <dbReference type="ARBA" id="ARBA00022737"/>
    </source>
</evidence>
<name>A0A3B1AI40_9ZZZZ</name>
<keyword evidence="3" id="KW-0472">Membrane</keyword>
<dbReference type="EMBL" id="UOFR01000014">
    <property type="protein sequence ID" value="VAW92336.1"/>
    <property type="molecule type" value="Genomic_DNA"/>
</dbReference>
<protein>
    <submittedName>
        <fullName evidence="4">Pentapeptide repeat family protein</fullName>
    </submittedName>
</protein>
<accession>A0A3B1AI40</accession>
<dbReference type="Pfam" id="PF00805">
    <property type="entry name" value="Pentapeptide"/>
    <property type="match status" value="2"/>
</dbReference>